<protein>
    <submittedName>
        <fullName evidence="4">Pentatricopeptide repeat-containing protein At4g16470-like isoform X3</fullName>
    </submittedName>
</protein>
<dbReference type="InterPro" id="IPR046960">
    <property type="entry name" value="PPR_At4g14850-like_plant"/>
</dbReference>
<dbReference type="InterPro" id="IPR011990">
    <property type="entry name" value="TPR-like_helical_dom_sf"/>
</dbReference>
<organism evidence="3 4">
    <name type="scientific">Camelina sativa</name>
    <name type="common">False flax</name>
    <name type="synonym">Myagrum sativum</name>
    <dbReference type="NCBI Taxonomy" id="90675"/>
    <lineage>
        <taxon>Eukaryota</taxon>
        <taxon>Viridiplantae</taxon>
        <taxon>Streptophyta</taxon>
        <taxon>Embryophyta</taxon>
        <taxon>Tracheophyta</taxon>
        <taxon>Spermatophyta</taxon>
        <taxon>Magnoliopsida</taxon>
        <taxon>eudicotyledons</taxon>
        <taxon>Gunneridae</taxon>
        <taxon>Pentapetalae</taxon>
        <taxon>rosids</taxon>
        <taxon>malvids</taxon>
        <taxon>Brassicales</taxon>
        <taxon>Brassicaceae</taxon>
        <taxon>Camelineae</taxon>
        <taxon>Camelina</taxon>
    </lineage>
</organism>
<keyword evidence="3" id="KW-1185">Reference proteome</keyword>
<evidence type="ECO:0000256" key="1">
    <source>
        <dbReference type="ARBA" id="ARBA00022737"/>
    </source>
</evidence>
<name>A0ABM0UEX7_CAMSA</name>
<dbReference type="Gene3D" id="1.25.40.10">
    <property type="entry name" value="Tetratricopeptide repeat domain"/>
    <property type="match status" value="2"/>
</dbReference>
<feature type="repeat" description="PPR" evidence="2">
    <location>
        <begin position="285"/>
        <end position="319"/>
    </location>
</feature>
<dbReference type="PANTHER" id="PTHR47926:SF347">
    <property type="entry name" value="PENTATRICOPEPTIDE REPEAT-CONTAINING PROTEIN"/>
    <property type="match status" value="1"/>
</dbReference>
<dbReference type="InterPro" id="IPR002885">
    <property type="entry name" value="PPR_rpt"/>
</dbReference>
<evidence type="ECO:0000256" key="2">
    <source>
        <dbReference type="PROSITE-ProRule" id="PRU00708"/>
    </source>
</evidence>
<evidence type="ECO:0000313" key="3">
    <source>
        <dbReference type="Proteomes" id="UP000694864"/>
    </source>
</evidence>
<dbReference type="Pfam" id="PF13041">
    <property type="entry name" value="PPR_2"/>
    <property type="match status" value="2"/>
</dbReference>
<reference evidence="4" key="2">
    <citation type="submission" date="2025-08" db="UniProtKB">
        <authorList>
            <consortium name="RefSeq"/>
        </authorList>
    </citation>
    <scope>IDENTIFICATION</scope>
    <source>
        <tissue evidence="4">Leaf</tissue>
    </source>
</reference>
<dbReference type="PANTHER" id="PTHR47926">
    <property type="entry name" value="PENTATRICOPEPTIDE REPEAT-CONTAINING PROTEIN"/>
    <property type="match status" value="1"/>
</dbReference>
<dbReference type="RefSeq" id="XP_010440161.1">
    <property type="nucleotide sequence ID" value="XM_010441859.2"/>
</dbReference>
<proteinExistence type="predicted"/>
<dbReference type="Pfam" id="PF20431">
    <property type="entry name" value="E_motif"/>
    <property type="match status" value="1"/>
</dbReference>
<dbReference type="GeneID" id="104723481"/>
<evidence type="ECO:0000313" key="4">
    <source>
        <dbReference type="RefSeq" id="XP_010440161.1"/>
    </source>
</evidence>
<feature type="repeat" description="PPR" evidence="2">
    <location>
        <begin position="177"/>
        <end position="211"/>
    </location>
</feature>
<reference evidence="3" key="1">
    <citation type="journal article" date="2014" name="Nat. Commun.">
        <title>The emerging biofuel crop Camelina sativa retains a highly undifferentiated hexaploid genome structure.</title>
        <authorList>
            <person name="Kagale S."/>
            <person name="Koh C."/>
            <person name="Nixon J."/>
            <person name="Bollina V."/>
            <person name="Clarke W.E."/>
            <person name="Tuteja R."/>
            <person name="Spillane C."/>
            <person name="Robinson S.J."/>
            <person name="Links M.G."/>
            <person name="Clarke C."/>
            <person name="Higgins E.E."/>
            <person name="Huebert T."/>
            <person name="Sharpe A.G."/>
            <person name="Parkin I.A."/>
        </authorList>
    </citation>
    <scope>NUCLEOTIDE SEQUENCE [LARGE SCALE GENOMIC DNA]</scope>
    <source>
        <strain evidence="3">cv. DH55</strain>
    </source>
</reference>
<dbReference type="InterPro" id="IPR046848">
    <property type="entry name" value="E_motif"/>
</dbReference>
<dbReference type="NCBIfam" id="TIGR00756">
    <property type="entry name" value="PPR"/>
    <property type="match status" value="2"/>
</dbReference>
<keyword evidence="1" id="KW-0677">Repeat</keyword>
<dbReference type="PROSITE" id="PS51375">
    <property type="entry name" value="PPR"/>
    <property type="match status" value="2"/>
</dbReference>
<sequence length="511" mass="57667">MRTPLISSSLSHKSNSWSICFTLNRLAKVAFTREFQTEVSQSLSCGGPMFSGNATTILRRMLAERRISSFQVENQRKKEKLDKTLKGLCVTGRLKEALGLLWRSGWLQVEPETYAVLLQECKQRKEYGKGKRIHAQMVVVGFAPNEYLKVKLLILYALSGDLQTAGILFRCLHCKDDLIPWNAMISGYVQKGLEQDGLYIYYDMRHNRIVPDQYTFASVFRACSALASLEHGMRAHAVMIKAHAVMIKCLIKSNIIVDSALVDMYFKCSSFSDGHKLFDQLSTRNVVTWTSLMSGYGYHGKVSEVLKCFDKMKEEGCRPNPVTFLVVLTACNHGGFVDKAWEHFNSMKRDYGIEPEGQHYAAMVDTLGRAGRIQEAYEFVMKSPCKEHAPVWGSLLGACRIHGNVKLLEVAATKFLELDPTNGGNYVVFANGYASCGFLDAASKVRRRMENAGVKKDPGYSQIELQGEAHRFMKDDTSHRLSGKIYKKVHEMTSFFMDVDYYPDDLDACIV</sequence>
<accession>A0ABM0UEX7</accession>
<dbReference type="Proteomes" id="UP000694864">
    <property type="component" value="Chromosome 11"/>
</dbReference>
<gene>
    <name evidence="4" type="primary">LOC104723481</name>
</gene>